<dbReference type="Gene3D" id="1.10.238.10">
    <property type="entry name" value="EF-hand"/>
    <property type="match status" value="1"/>
</dbReference>
<dbReference type="InterPro" id="IPR006186">
    <property type="entry name" value="Ser/Thr-sp_prot-phosphatase"/>
</dbReference>
<dbReference type="PANTHER" id="PTHR11668">
    <property type="entry name" value="SERINE/THREONINE PROTEIN PHOSPHATASE"/>
    <property type="match status" value="1"/>
</dbReference>
<dbReference type="PROSITE" id="PS00125">
    <property type="entry name" value="SER_THR_PHOSPHATASE"/>
    <property type="match status" value="1"/>
</dbReference>
<protein>
    <recommendedName>
        <fullName evidence="1">Serine/threonine-protein phosphatase</fullName>
        <ecNumber evidence="1">3.1.3.16</ecNumber>
    </recommendedName>
</protein>
<evidence type="ECO:0000259" key="3">
    <source>
        <dbReference type="PROSITE" id="PS00125"/>
    </source>
</evidence>
<dbReference type="InterPro" id="IPR029052">
    <property type="entry name" value="Metallo-depent_PP-like"/>
</dbReference>
<feature type="region of interest" description="Disordered" evidence="2">
    <location>
        <begin position="353"/>
        <end position="390"/>
    </location>
</feature>
<dbReference type="EC" id="3.1.3.16" evidence="1"/>
<accession>A0A6P7TP51</accession>
<comment type="catalytic activity">
    <reaction evidence="1">
        <text>O-phospho-L-threonyl-[protein] + H2O = L-threonyl-[protein] + phosphate</text>
        <dbReference type="Rhea" id="RHEA:47004"/>
        <dbReference type="Rhea" id="RHEA-COMP:11060"/>
        <dbReference type="Rhea" id="RHEA-COMP:11605"/>
        <dbReference type="ChEBI" id="CHEBI:15377"/>
        <dbReference type="ChEBI" id="CHEBI:30013"/>
        <dbReference type="ChEBI" id="CHEBI:43474"/>
        <dbReference type="ChEBI" id="CHEBI:61977"/>
        <dbReference type="EC" id="3.1.3.16"/>
    </reaction>
</comment>
<evidence type="ECO:0000256" key="2">
    <source>
        <dbReference type="SAM" id="MobiDB-lite"/>
    </source>
</evidence>
<dbReference type="CDD" id="cd00144">
    <property type="entry name" value="MPP_PPP_family"/>
    <property type="match status" value="1"/>
</dbReference>
<evidence type="ECO:0000256" key="1">
    <source>
        <dbReference type="RuleBase" id="RU004273"/>
    </source>
</evidence>
<dbReference type="Pfam" id="PF00149">
    <property type="entry name" value="Metallophos"/>
    <property type="match status" value="1"/>
</dbReference>
<dbReference type="PANTHER" id="PTHR11668:SF496">
    <property type="entry name" value="SERINE_THREONINE-PROTEIN PHOSPHATASE"/>
    <property type="match status" value="1"/>
</dbReference>
<dbReference type="Proteomes" id="UP000515154">
    <property type="component" value="Linkage group LG26"/>
</dbReference>
<comment type="similarity">
    <text evidence="1">Belongs to the PPP phosphatase family.</text>
</comment>
<feature type="compositionally biased region" description="Basic and acidic residues" evidence="2">
    <location>
        <begin position="363"/>
        <end position="372"/>
    </location>
</feature>
<dbReference type="SMART" id="SM00156">
    <property type="entry name" value="PP2Ac"/>
    <property type="match status" value="1"/>
</dbReference>
<gene>
    <name evidence="5" type="primary">LOC115224871</name>
</gene>
<proteinExistence type="inferred from homology"/>
<sequence>MSATRSSQIVSILAARVTDGRFLLVNHKQNGFWLPTGRRRTNERHLDETLHRIMNKYIGSVMPAVGVVHTYIRRLENLPISTHFIFHTEAIDDSTDSDILTTSSPDDILQWFSLEELQNDISSDDPCLLGPEPLHLIENLKGSNASIVSETKPLDFNQDSDKVAVQHLLKAAKFDQLEQLILREFLNFSYPSMFMCKAAFSRYILQKGGSLERMDSLFRAFDVGRKKFLSFKHFYIGLAALDPHTNHGGGSAEIRCKYIFRFYSSHKEGFLEPSEFRNMVIDIMNIKGLPCHPDSIDNTVDENIKLFHDEDKTDVHHSSIPLNNFLVAVGNLKFRGTSILFRLPRSVYTHTKRSNTEVTNQDESLKKQKLSYDDASDSDGTHDTSCNNKADPLPTKNYELATHTVKVRRTGTLADVMAIWDLEGTEAVSASSTIHLEGDMTRFQRMSSVDSFNQRSHPNEMLTGLRYFEREKIATITKESKEAFSWGAVDYNAFAKCLLILCSQIKEILKSEPRLLSLKSPTYILGDIHGNYRDLVSFEKSLWRMGPLLTPASFLFLGDYVDRGEHGIEVVSYLFAQKLLSPNKFYLLRGNHETRNIQEVFSFKLECLTKFGTSVGEKIWAAINECFDCMPLSAVIDGKIFCTHGGIPSPVHGNGKMEIINSIPVPLPNPEEESPLAWELMWNDPIGLDQITPEMLQSLKENYGFSRNVRRGTAHVFSCSALKAFLHRNNLSHVIRAHEVQQVGFQVQQEGKLLTVFSSSRYCGGSNEAACVLADNSKLRLIRLDTS</sequence>
<evidence type="ECO:0000313" key="5">
    <source>
        <dbReference type="RefSeq" id="XP_029651685.1"/>
    </source>
</evidence>
<dbReference type="InterPro" id="IPR011992">
    <property type="entry name" value="EF-hand-dom_pair"/>
</dbReference>
<dbReference type="PRINTS" id="PR00114">
    <property type="entry name" value="STPHPHTASE"/>
</dbReference>
<dbReference type="KEGG" id="osn:115224871"/>
<evidence type="ECO:0000313" key="4">
    <source>
        <dbReference type="Proteomes" id="UP000515154"/>
    </source>
</evidence>
<keyword evidence="1" id="KW-0378">Hydrolase</keyword>
<dbReference type="RefSeq" id="XP_029651685.1">
    <property type="nucleotide sequence ID" value="XM_029795825.2"/>
</dbReference>
<keyword evidence="4" id="KW-1185">Reference proteome</keyword>
<feature type="domain" description="Serine/threonine specific protein phosphatases" evidence="3">
    <location>
        <begin position="588"/>
        <end position="593"/>
    </location>
</feature>
<dbReference type="SUPFAM" id="SSF47473">
    <property type="entry name" value="EF-hand"/>
    <property type="match status" value="1"/>
</dbReference>
<dbReference type="InterPro" id="IPR004843">
    <property type="entry name" value="Calcineurin-like_PHP"/>
</dbReference>
<dbReference type="GO" id="GO:0004722">
    <property type="term" value="F:protein serine/threonine phosphatase activity"/>
    <property type="evidence" value="ECO:0007669"/>
    <property type="project" value="UniProtKB-EC"/>
</dbReference>
<dbReference type="SUPFAM" id="SSF56300">
    <property type="entry name" value="Metallo-dependent phosphatases"/>
    <property type="match status" value="1"/>
</dbReference>
<organism evidence="4 5">
    <name type="scientific">Octopus sinensis</name>
    <name type="common">East Asian common octopus</name>
    <dbReference type="NCBI Taxonomy" id="2607531"/>
    <lineage>
        <taxon>Eukaryota</taxon>
        <taxon>Metazoa</taxon>
        <taxon>Spiralia</taxon>
        <taxon>Lophotrochozoa</taxon>
        <taxon>Mollusca</taxon>
        <taxon>Cephalopoda</taxon>
        <taxon>Coleoidea</taxon>
        <taxon>Octopodiformes</taxon>
        <taxon>Octopoda</taxon>
        <taxon>Incirrata</taxon>
        <taxon>Octopodidae</taxon>
        <taxon>Octopus</taxon>
    </lineage>
</organism>
<dbReference type="GO" id="GO:0005634">
    <property type="term" value="C:nucleus"/>
    <property type="evidence" value="ECO:0007669"/>
    <property type="project" value="TreeGrafter"/>
</dbReference>
<reference evidence="5" key="1">
    <citation type="submission" date="2025-08" db="UniProtKB">
        <authorList>
            <consortium name="RefSeq"/>
        </authorList>
    </citation>
    <scope>IDENTIFICATION</scope>
</reference>
<dbReference type="AlphaFoldDB" id="A0A6P7TP51"/>
<name>A0A6P7TP51_9MOLL</name>
<dbReference type="Gene3D" id="3.60.21.10">
    <property type="match status" value="1"/>
</dbReference>
<dbReference type="InterPro" id="IPR050341">
    <property type="entry name" value="PP1_catalytic_subunit"/>
</dbReference>
<dbReference type="GO" id="GO:0005737">
    <property type="term" value="C:cytoplasm"/>
    <property type="evidence" value="ECO:0007669"/>
    <property type="project" value="TreeGrafter"/>
</dbReference>